<evidence type="ECO:0000256" key="2">
    <source>
        <dbReference type="ARBA" id="ARBA00005268"/>
    </source>
</evidence>
<dbReference type="EMBL" id="CADCVS010000368">
    <property type="protein sequence ID" value="CAA9517787.1"/>
    <property type="molecule type" value="Genomic_DNA"/>
</dbReference>
<evidence type="ECO:0000313" key="7">
    <source>
        <dbReference type="EMBL" id="CAA9517787.1"/>
    </source>
</evidence>
<evidence type="ECO:0000256" key="3">
    <source>
        <dbReference type="ARBA" id="ARBA00022692"/>
    </source>
</evidence>
<name>A0A6J4T9X9_9ACTN</name>
<dbReference type="AlphaFoldDB" id="A0A6J4T9X9"/>
<proteinExistence type="inferred from homology"/>
<keyword evidence="4 6" id="KW-1133">Transmembrane helix</keyword>
<dbReference type="InterPro" id="IPR005226">
    <property type="entry name" value="UPF0014_fam"/>
</dbReference>
<dbReference type="GO" id="GO:0005886">
    <property type="term" value="C:plasma membrane"/>
    <property type="evidence" value="ECO:0007669"/>
    <property type="project" value="TreeGrafter"/>
</dbReference>
<gene>
    <name evidence="7" type="ORF">AVDCRST_MAG30-2868</name>
</gene>
<evidence type="ECO:0000256" key="4">
    <source>
        <dbReference type="ARBA" id="ARBA00022989"/>
    </source>
</evidence>
<organism evidence="7">
    <name type="scientific">uncultured Solirubrobacteraceae bacterium</name>
    <dbReference type="NCBI Taxonomy" id="1162706"/>
    <lineage>
        <taxon>Bacteria</taxon>
        <taxon>Bacillati</taxon>
        <taxon>Actinomycetota</taxon>
        <taxon>Thermoleophilia</taxon>
        <taxon>Solirubrobacterales</taxon>
        <taxon>Solirubrobacteraceae</taxon>
        <taxon>environmental samples</taxon>
    </lineage>
</organism>
<feature type="transmembrane region" description="Helical" evidence="6">
    <location>
        <begin position="212"/>
        <end position="238"/>
    </location>
</feature>
<feature type="transmembrane region" description="Helical" evidence="6">
    <location>
        <begin position="114"/>
        <end position="132"/>
    </location>
</feature>
<keyword evidence="3 6" id="KW-0812">Transmembrane</keyword>
<evidence type="ECO:0000256" key="6">
    <source>
        <dbReference type="SAM" id="Phobius"/>
    </source>
</evidence>
<dbReference type="PANTHER" id="PTHR30028:SF0">
    <property type="entry name" value="PROTEIN ALUMINUM SENSITIVE 3"/>
    <property type="match status" value="1"/>
</dbReference>
<comment type="similarity">
    <text evidence="2">Belongs to the UPF0014 family.</text>
</comment>
<feature type="transmembrane region" description="Helical" evidence="6">
    <location>
        <begin position="82"/>
        <end position="102"/>
    </location>
</feature>
<sequence length="248" mass="24525">MTGVGVAAALVIVAILVSRRGRLALERDVAVSAVRAAVQLAVVGALVALVFDHAGLAVAFLAVMFSVATVTAARRLAGVPRAVVCAGAAIAAGTLTALVPLLATGAFSTRPRELIPVAGILIGGAMAAAGVTGRRLAGAVEEGMAGIEARLALGAGVRDAIAPLVRDAATTGLIPVLDQTKNVGLVTLPGTFVGLILGGASPAEAARVQLTVLLALIAVQIVAALVVSRLVTAALTLPGERVGGPERR</sequence>
<dbReference type="PANTHER" id="PTHR30028">
    <property type="entry name" value="UPF0014 INNER MEMBRANE PROTEIN YBBM-RELATED"/>
    <property type="match status" value="1"/>
</dbReference>
<dbReference type="Pfam" id="PF03649">
    <property type="entry name" value="UPF0014"/>
    <property type="match status" value="1"/>
</dbReference>
<feature type="transmembrane region" description="Helical" evidence="6">
    <location>
        <begin position="183"/>
        <end position="200"/>
    </location>
</feature>
<accession>A0A6J4T9X9</accession>
<reference evidence="7" key="1">
    <citation type="submission" date="2020-02" db="EMBL/GenBank/DDBJ databases">
        <authorList>
            <person name="Meier V. D."/>
        </authorList>
    </citation>
    <scope>NUCLEOTIDE SEQUENCE</scope>
    <source>
        <strain evidence="7">AVDCRST_MAG30</strain>
    </source>
</reference>
<comment type="subcellular location">
    <subcellularLocation>
        <location evidence="1">Membrane</location>
        <topology evidence="1">Multi-pass membrane protein</topology>
    </subcellularLocation>
</comment>
<evidence type="ECO:0000256" key="5">
    <source>
        <dbReference type="ARBA" id="ARBA00023136"/>
    </source>
</evidence>
<evidence type="ECO:0000256" key="1">
    <source>
        <dbReference type="ARBA" id="ARBA00004141"/>
    </source>
</evidence>
<feature type="transmembrane region" description="Helical" evidence="6">
    <location>
        <begin position="40"/>
        <end position="70"/>
    </location>
</feature>
<protein>
    <submittedName>
        <fullName evidence="7">YbbM seven transmembrane helix protein</fullName>
    </submittedName>
</protein>
<keyword evidence="5 6" id="KW-0472">Membrane</keyword>